<dbReference type="Proteomes" id="UP001168877">
    <property type="component" value="Unassembled WGS sequence"/>
</dbReference>
<reference evidence="1" key="1">
    <citation type="journal article" date="2022" name="Plant J.">
        <title>Strategies of tolerance reflected in two North American maple genomes.</title>
        <authorList>
            <person name="McEvoy S.L."/>
            <person name="Sezen U.U."/>
            <person name="Trouern-Trend A."/>
            <person name="McMahon S.M."/>
            <person name="Schaberg P.G."/>
            <person name="Yang J."/>
            <person name="Wegrzyn J.L."/>
            <person name="Swenson N.G."/>
        </authorList>
    </citation>
    <scope>NUCLEOTIDE SEQUENCE</scope>
    <source>
        <strain evidence="1">NS2018</strain>
    </source>
</reference>
<keyword evidence="2" id="KW-1185">Reference proteome</keyword>
<organism evidence="1 2">
    <name type="scientific">Acer saccharum</name>
    <name type="common">Sugar maple</name>
    <dbReference type="NCBI Taxonomy" id="4024"/>
    <lineage>
        <taxon>Eukaryota</taxon>
        <taxon>Viridiplantae</taxon>
        <taxon>Streptophyta</taxon>
        <taxon>Embryophyta</taxon>
        <taxon>Tracheophyta</taxon>
        <taxon>Spermatophyta</taxon>
        <taxon>Magnoliopsida</taxon>
        <taxon>eudicotyledons</taxon>
        <taxon>Gunneridae</taxon>
        <taxon>Pentapetalae</taxon>
        <taxon>rosids</taxon>
        <taxon>malvids</taxon>
        <taxon>Sapindales</taxon>
        <taxon>Sapindaceae</taxon>
        <taxon>Hippocastanoideae</taxon>
        <taxon>Acereae</taxon>
        <taxon>Acer</taxon>
    </lineage>
</organism>
<reference evidence="1" key="2">
    <citation type="submission" date="2023-06" db="EMBL/GenBank/DDBJ databases">
        <authorList>
            <person name="Swenson N.G."/>
            <person name="Wegrzyn J.L."/>
            <person name="Mcevoy S.L."/>
        </authorList>
    </citation>
    <scope>NUCLEOTIDE SEQUENCE</scope>
    <source>
        <strain evidence="1">NS2018</strain>
        <tissue evidence="1">Leaf</tissue>
    </source>
</reference>
<dbReference type="AlphaFoldDB" id="A0AA39SU25"/>
<evidence type="ECO:0000313" key="2">
    <source>
        <dbReference type="Proteomes" id="UP001168877"/>
    </source>
</evidence>
<gene>
    <name evidence="1" type="ORF">LWI29_024891</name>
</gene>
<comment type="caution">
    <text evidence="1">The sequence shown here is derived from an EMBL/GenBank/DDBJ whole genome shotgun (WGS) entry which is preliminary data.</text>
</comment>
<accession>A0AA39SU25</accession>
<dbReference type="EMBL" id="JAUESC010000004">
    <property type="protein sequence ID" value="KAK0597398.1"/>
    <property type="molecule type" value="Genomic_DNA"/>
</dbReference>
<sequence>MLLETNNSHMNKLLNSPNLLNNQVDDTIIGHNADSLSFQKVKFMFGGHRDIGFHLYHIVSRLLKIRDWSCNPPGVLSSLQCYVHLLTLVTKLFIMGTNTYVLFALEAPGMVPTVKSSSKGAATPCSICCSNIDQPYTTRINTGELRFTTVMLIILRPSL</sequence>
<proteinExistence type="predicted"/>
<name>A0AA39SU25_ACESA</name>
<evidence type="ECO:0000313" key="1">
    <source>
        <dbReference type="EMBL" id="KAK0597398.1"/>
    </source>
</evidence>
<protein>
    <submittedName>
        <fullName evidence="1">Uncharacterized protein</fullName>
    </submittedName>
</protein>